<dbReference type="InterPro" id="IPR003812">
    <property type="entry name" value="Fido"/>
</dbReference>
<proteinExistence type="predicted"/>
<comment type="caution">
    <text evidence="2">The sequence shown here is derived from an EMBL/GenBank/DDBJ whole genome shotgun (WGS) entry which is preliminary data.</text>
</comment>
<dbReference type="Proteomes" id="UP001501207">
    <property type="component" value="Unassembled WGS sequence"/>
</dbReference>
<keyword evidence="3" id="KW-1185">Reference proteome</keyword>
<dbReference type="Gene3D" id="1.10.3290.10">
    <property type="entry name" value="Fido-like domain"/>
    <property type="match status" value="1"/>
</dbReference>
<dbReference type="PANTHER" id="PTHR13504:SF38">
    <property type="entry name" value="FIDO DOMAIN-CONTAINING PROTEIN"/>
    <property type="match status" value="1"/>
</dbReference>
<sequence>MAKSANSAKDLREIVLTLSVETGGLSIGAIEAKLTNPPDRRTLQRRLKELIVSGELVSSGKGRATRYELAKVASVSNPDTNSDLLPLSGQAREIRQYVSQPQQKRQPVGYNRSFLDNYQPNSSSYLTKQEKERLAGLGVTAQMNAPAGTYAKQILQQLLIDLAWNSSRLEGNTYSLLDTQRLLDQGVSANDKSASEAQMILNHKDAIEFIVNTADIGFNRYTVLSLHALLSNNLLPNPAASGSLRTHGVGIAGSVYTPTGTPQLIEEMFELMLGKAAQILDPFEQAFFIMVQLPYLQPFDDVNKRVSRLAANIPLNKKNLAPLSFVEVPDTLYIDGLLGVYELNRVELLKDVFLWAYDRSAKQYAVQRQSLGEPDPFRMQYRDLIRSLISEIITAPNSKAEAIPMIQERALKLPESDQEKFVQTVENELVSLHDGNFARYFVTPSQFKNWQKIWSTI</sequence>
<dbReference type="PROSITE" id="PS51459">
    <property type="entry name" value="FIDO"/>
    <property type="match status" value="1"/>
</dbReference>
<accession>A0ABP8GAQ1</accession>
<evidence type="ECO:0000313" key="3">
    <source>
        <dbReference type="Proteomes" id="UP001501207"/>
    </source>
</evidence>
<gene>
    <name evidence="2" type="ORF">GCM10023143_35230</name>
</gene>
<dbReference type="RefSeq" id="WP_344981879.1">
    <property type="nucleotide sequence ID" value="NZ_BAABFN010000022.1"/>
</dbReference>
<protein>
    <recommendedName>
        <fullName evidence="1">Fido domain-containing protein</fullName>
    </recommendedName>
</protein>
<evidence type="ECO:0000313" key="2">
    <source>
        <dbReference type="EMBL" id="GAA4320795.1"/>
    </source>
</evidence>
<dbReference type="PANTHER" id="PTHR13504">
    <property type="entry name" value="FIDO DOMAIN-CONTAINING PROTEIN DDB_G0283145"/>
    <property type="match status" value="1"/>
</dbReference>
<name>A0ABP8GAQ1_9BACT</name>
<dbReference type="Pfam" id="PF02661">
    <property type="entry name" value="Fic"/>
    <property type="match status" value="1"/>
</dbReference>
<feature type="domain" description="Fido" evidence="1">
    <location>
        <begin position="218"/>
        <end position="358"/>
    </location>
</feature>
<organism evidence="2 3">
    <name type="scientific">Compostibacter hankyongensis</name>
    <dbReference type="NCBI Taxonomy" id="1007089"/>
    <lineage>
        <taxon>Bacteria</taxon>
        <taxon>Pseudomonadati</taxon>
        <taxon>Bacteroidota</taxon>
        <taxon>Chitinophagia</taxon>
        <taxon>Chitinophagales</taxon>
        <taxon>Chitinophagaceae</taxon>
        <taxon>Compostibacter</taxon>
    </lineage>
</organism>
<evidence type="ECO:0000259" key="1">
    <source>
        <dbReference type="PROSITE" id="PS51459"/>
    </source>
</evidence>
<dbReference type="InterPro" id="IPR036597">
    <property type="entry name" value="Fido-like_dom_sf"/>
</dbReference>
<dbReference type="SUPFAM" id="SSF140931">
    <property type="entry name" value="Fic-like"/>
    <property type="match status" value="1"/>
</dbReference>
<reference evidence="3" key="1">
    <citation type="journal article" date="2019" name="Int. J. Syst. Evol. Microbiol.">
        <title>The Global Catalogue of Microorganisms (GCM) 10K type strain sequencing project: providing services to taxonomists for standard genome sequencing and annotation.</title>
        <authorList>
            <consortium name="The Broad Institute Genomics Platform"/>
            <consortium name="The Broad Institute Genome Sequencing Center for Infectious Disease"/>
            <person name="Wu L."/>
            <person name="Ma J."/>
        </authorList>
    </citation>
    <scope>NUCLEOTIDE SEQUENCE [LARGE SCALE GENOMIC DNA]</scope>
    <source>
        <strain evidence="3">JCM 17664</strain>
    </source>
</reference>
<dbReference type="InterPro" id="IPR040198">
    <property type="entry name" value="Fido_containing"/>
</dbReference>
<dbReference type="EMBL" id="BAABFN010000022">
    <property type="protein sequence ID" value="GAA4320795.1"/>
    <property type="molecule type" value="Genomic_DNA"/>
</dbReference>